<accession>A0A644XYW3</accession>
<keyword evidence="2" id="KW-0347">Helicase</keyword>
<dbReference type="Pfam" id="PF13538">
    <property type="entry name" value="UvrD_C_2"/>
    <property type="match status" value="1"/>
</dbReference>
<sequence length="97" mass="11197">MAIICKNRKTAADLYFRIAGRTKVKLVDYLEEQSITGTIIVPVYLAKGLEFDAVMVYGTDNKTYNTNYDKKLLYIACTRALHRLSLYYTGKITRYLK</sequence>
<dbReference type="GO" id="GO:0016787">
    <property type="term" value="F:hydrolase activity"/>
    <property type="evidence" value="ECO:0007669"/>
    <property type="project" value="UniProtKB-KW"/>
</dbReference>
<comment type="caution">
    <text evidence="2">The sequence shown here is derived from an EMBL/GenBank/DDBJ whole genome shotgun (WGS) entry which is preliminary data.</text>
</comment>
<dbReference type="InterPro" id="IPR027417">
    <property type="entry name" value="P-loop_NTPase"/>
</dbReference>
<dbReference type="InterPro" id="IPR027785">
    <property type="entry name" value="UvrD-like_helicase_C"/>
</dbReference>
<proteinExistence type="predicted"/>
<evidence type="ECO:0000259" key="1">
    <source>
        <dbReference type="Pfam" id="PF13538"/>
    </source>
</evidence>
<protein>
    <submittedName>
        <fullName evidence="2">DNA helicase IV</fullName>
        <ecNumber evidence="2">3.6.4.12</ecNumber>
    </submittedName>
</protein>
<keyword evidence="2" id="KW-0067">ATP-binding</keyword>
<dbReference type="AlphaFoldDB" id="A0A644XYW3"/>
<keyword evidence="2" id="KW-0547">Nucleotide-binding</keyword>
<dbReference type="Gene3D" id="3.40.50.300">
    <property type="entry name" value="P-loop containing nucleotide triphosphate hydrolases"/>
    <property type="match status" value="1"/>
</dbReference>
<dbReference type="EMBL" id="VSSQ01003466">
    <property type="protein sequence ID" value="MPM20831.1"/>
    <property type="molecule type" value="Genomic_DNA"/>
</dbReference>
<dbReference type="GO" id="GO:0003678">
    <property type="term" value="F:DNA helicase activity"/>
    <property type="evidence" value="ECO:0007669"/>
    <property type="project" value="UniProtKB-EC"/>
</dbReference>
<evidence type="ECO:0000313" key="2">
    <source>
        <dbReference type="EMBL" id="MPM20831.1"/>
    </source>
</evidence>
<organism evidence="2">
    <name type="scientific">bioreactor metagenome</name>
    <dbReference type="NCBI Taxonomy" id="1076179"/>
    <lineage>
        <taxon>unclassified sequences</taxon>
        <taxon>metagenomes</taxon>
        <taxon>ecological metagenomes</taxon>
    </lineage>
</organism>
<feature type="domain" description="UvrD-like helicase C-terminal" evidence="1">
    <location>
        <begin position="40"/>
        <end position="87"/>
    </location>
</feature>
<dbReference type="EC" id="3.6.4.12" evidence="2"/>
<keyword evidence="2" id="KW-0378">Hydrolase</keyword>
<gene>
    <name evidence="2" type="primary">helD_8</name>
    <name evidence="2" type="ORF">SDC9_67269</name>
</gene>
<reference evidence="2" key="1">
    <citation type="submission" date="2019-08" db="EMBL/GenBank/DDBJ databases">
        <authorList>
            <person name="Kucharzyk K."/>
            <person name="Murdoch R.W."/>
            <person name="Higgins S."/>
            <person name="Loffler F."/>
        </authorList>
    </citation>
    <scope>NUCLEOTIDE SEQUENCE</scope>
</reference>
<name>A0A644XYW3_9ZZZZ</name>
<dbReference type="SUPFAM" id="SSF52540">
    <property type="entry name" value="P-loop containing nucleoside triphosphate hydrolases"/>
    <property type="match status" value="1"/>
</dbReference>